<evidence type="ECO:0000259" key="3">
    <source>
        <dbReference type="Pfam" id="PF16493"/>
    </source>
</evidence>
<dbReference type="OrthoDB" id="10056939at2759"/>
<feature type="domain" description="MEIS N-terminal" evidence="3">
    <location>
        <begin position="19"/>
        <end position="82"/>
    </location>
</feature>
<gene>
    <name evidence="4" type="primary">Cni-psa-3</name>
    <name evidence="4" type="synonym">Cnig_chr_X.g25821</name>
    <name evidence="4" type="ORF">B9Z55_025821</name>
</gene>
<dbReference type="Proteomes" id="UP000230233">
    <property type="component" value="Chromosome X"/>
</dbReference>
<sequence>MGCGKVREERACAIWGSRAQLFKSLEEAGVQLSSTKDEVDELMTTAILALRTCLVEMEKVFNLSENFKAKYMTILRRTVCHEALVGTSGDSDDELSDTPGLSLLALSGPELQAAQAKAMETALSALQSGAGSNLPIQFPPQSLTMAQIERNFEFLRRCGFPTPQLPPDFFKQFANKSPEKSEEEKSQRPLRSSKSPSTPD</sequence>
<dbReference type="EMBL" id="PDUG01000006">
    <property type="protein sequence ID" value="PIC20728.1"/>
    <property type="molecule type" value="Genomic_DNA"/>
</dbReference>
<organism evidence="4 5">
    <name type="scientific">Caenorhabditis nigoni</name>
    <dbReference type="NCBI Taxonomy" id="1611254"/>
    <lineage>
        <taxon>Eukaryota</taxon>
        <taxon>Metazoa</taxon>
        <taxon>Ecdysozoa</taxon>
        <taxon>Nematoda</taxon>
        <taxon>Chromadorea</taxon>
        <taxon>Rhabditida</taxon>
        <taxon>Rhabditina</taxon>
        <taxon>Rhabditomorpha</taxon>
        <taxon>Rhabditoidea</taxon>
        <taxon>Rhabditidae</taxon>
        <taxon>Peloderinae</taxon>
        <taxon>Caenorhabditis</taxon>
    </lineage>
</organism>
<name>A0A2G5T0I3_9PELO</name>
<keyword evidence="1" id="KW-0539">Nucleus</keyword>
<reference evidence="5" key="1">
    <citation type="submission" date="2017-10" db="EMBL/GenBank/DDBJ databases">
        <title>Rapid genome shrinkage in a self-fertile nematode reveals novel sperm competition proteins.</title>
        <authorList>
            <person name="Yin D."/>
            <person name="Schwarz E.M."/>
            <person name="Thomas C.G."/>
            <person name="Felde R.L."/>
            <person name="Korf I.F."/>
            <person name="Cutter A.D."/>
            <person name="Schartner C.M."/>
            <person name="Ralston E.J."/>
            <person name="Meyer B.J."/>
            <person name="Haag E.S."/>
        </authorList>
    </citation>
    <scope>NUCLEOTIDE SEQUENCE [LARGE SCALE GENOMIC DNA]</scope>
    <source>
        <strain evidence="5">JU1422</strain>
    </source>
</reference>
<evidence type="ECO:0000313" key="5">
    <source>
        <dbReference type="Proteomes" id="UP000230233"/>
    </source>
</evidence>
<keyword evidence="5" id="KW-1185">Reference proteome</keyword>
<feature type="compositionally biased region" description="Polar residues" evidence="2">
    <location>
        <begin position="189"/>
        <end position="200"/>
    </location>
</feature>
<evidence type="ECO:0000313" key="4">
    <source>
        <dbReference type="EMBL" id="PIC20728.1"/>
    </source>
</evidence>
<dbReference type="AlphaFoldDB" id="A0A2G5T0I3"/>
<comment type="caution">
    <text evidence="4">The sequence shown here is derived from an EMBL/GenBank/DDBJ whole genome shotgun (WGS) entry which is preliminary data.</text>
</comment>
<evidence type="ECO:0000256" key="1">
    <source>
        <dbReference type="ARBA" id="ARBA00023242"/>
    </source>
</evidence>
<proteinExistence type="predicted"/>
<accession>A0A2G5T0I3</accession>
<protein>
    <recommendedName>
        <fullName evidence="3">MEIS N-terminal domain-containing protein</fullName>
    </recommendedName>
</protein>
<dbReference type="STRING" id="1611254.A0A2G5T0I3"/>
<dbReference type="Pfam" id="PF16493">
    <property type="entry name" value="Meis_PKNOX_N"/>
    <property type="match status" value="1"/>
</dbReference>
<dbReference type="InterPro" id="IPR032453">
    <property type="entry name" value="PKNOX/Meis_N"/>
</dbReference>
<feature type="compositionally biased region" description="Basic and acidic residues" evidence="2">
    <location>
        <begin position="177"/>
        <end position="187"/>
    </location>
</feature>
<feature type="region of interest" description="Disordered" evidence="2">
    <location>
        <begin position="166"/>
        <end position="200"/>
    </location>
</feature>
<evidence type="ECO:0000256" key="2">
    <source>
        <dbReference type="SAM" id="MobiDB-lite"/>
    </source>
</evidence>